<protein>
    <submittedName>
        <fullName evidence="3">Potassium channel family protein</fullName>
    </submittedName>
</protein>
<evidence type="ECO:0000313" key="3">
    <source>
        <dbReference type="EMBL" id="MEC3875515.1"/>
    </source>
</evidence>
<keyword evidence="1" id="KW-0812">Transmembrane</keyword>
<evidence type="ECO:0000256" key="1">
    <source>
        <dbReference type="SAM" id="Phobius"/>
    </source>
</evidence>
<name>A0ABU6HTT4_9FLAO</name>
<feature type="transmembrane region" description="Helical" evidence="1">
    <location>
        <begin position="71"/>
        <end position="87"/>
    </location>
</feature>
<dbReference type="Gene3D" id="1.10.287.70">
    <property type="match status" value="1"/>
</dbReference>
<evidence type="ECO:0000259" key="2">
    <source>
        <dbReference type="Pfam" id="PF07885"/>
    </source>
</evidence>
<dbReference type="GO" id="GO:0034220">
    <property type="term" value="P:monoatomic ion transmembrane transport"/>
    <property type="evidence" value="ECO:0007669"/>
    <property type="project" value="UniProtKB-KW"/>
</dbReference>
<dbReference type="Proteomes" id="UP001348397">
    <property type="component" value="Unassembled WGS sequence"/>
</dbReference>
<proteinExistence type="predicted"/>
<keyword evidence="4" id="KW-1185">Reference proteome</keyword>
<feature type="domain" description="Potassium channel" evidence="2">
    <location>
        <begin position="168"/>
        <end position="220"/>
    </location>
</feature>
<dbReference type="Pfam" id="PF07885">
    <property type="entry name" value="Ion_trans_2"/>
    <property type="match status" value="1"/>
</dbReference>
<keyword evidence="3" id="KW-0813">Transport</keyword>
<organism evidence="3 4">
    <name type="scientific">Chryseobacterium salviniae</name>
    <dbReference type="NCBI Taxonomy" id="3101750"/>
    <lineage>
        <taxon>Bacteria</taxon>
        <taxon>Pseudomonadati</taxon>
        <taxon>Bacteroidota</taxon>
        <taxon>Flavobacteriia</taxon>
        <taxon>Flavobacteriales</taxon>
        <taxon>Weeksellaceae</taxon>
        <taxon>Chryseobacterium group</taxon>
        <taxon>Chryseobacterium</taxon>
    </lineage>
</organism>
<feature type="transmembrane region" description="Helical" evidence="1">
    <location>
        <begin position="12"/>
        <end position="33"/>
    </location>
</feature>
<feature type="transmembrane region" description="Helical" evidence="1">
    <location>
        <begin position="93"/>
        <end position="112"/>
    </location>
</feature>
<keyword evidence="1" id="KW-1133">Transmembrane helix</keyword>
<reference evidence="3 4" key="1">
    <citation type="submission" date="2024-01" db="EMBL/GenBank/DDBJ databases">
        <title>Chryseobacterium sp. T9W2-O.</title>
        <authorList>
            <person name="Maltman C."/>
        </authorList>
    </citation>
    <scope>NUCLEOTIDE SEQUENCE [LARGE SCALE GENOMIC DNA]</scope>
    <source>
        <strain evidence="3 4">T9W2-O</strain>
    </source>
</reference>
<accession>A0ABU6HTT4</accession>
<keyword evidence="3" id="KW-0406">Ion transport</keyword>
<comment type="caution">
    <text evidence="3">The sequence shown here is derived from an EMBL/GenBank/DDBJ whole genome shotgun (WGS) entry which is preliminary data.</text>
</comment>
<dbReference type="InterPro" id="IPR013099">
    <property type="entry name" value="K_chnl_dom"/>
</dbReference>
<evidence type="ECO:0000313" key="4">
    <source>
        <dbReference type="Proteomes" id="UP001348397"/>
    </source>
</evidence>
<keyword evidence="3" id="KW-0407">Ion channel</keyword>
<dbReference type="RefSeq" id="WP_326320333.1">
    <property type="nucleotide sequence ID" value="NZ_JAYLAA010000026.1"/>
</dbReference>
<keyword evidence="1" id="KW-0472">Membrane</keyword>
<feature type="transmembrane region" description="Helical" evidence="1">
    <location>
        <begin position="196"/>
        <end position="217"/>
    </location>
</feature>
<feature type="transmembrane region" description="Helical" evidence="1">
    <location>
        <begin position="39"/>
        <end position="59"/>
    </location>
</feature>
<dbReference type="EMBL" id="JAYLAA010000026">
    <property type="protein sequence ID" value="MEC3875515.1"/>
    <property type="molecule type" value="Genomic_DNA"/>
</dbReference>
<dbReference type="SUPFAM" id="SSF81324">
    <property type="entry name" value="Voltage-gated potassium channels"/>
    <property type="match status" value="1"/>
</dbReference>
<sequence>MEVYKRVHQRLIDYRFEFLLTALLSLVFDKILFPDNAIFLKYVWPVNMILIAVACFGIFKERSKRINTLKNIFSLISILMPVGFLLLSRKLWFIEFLTVFFIMYYVFIFIEVMRQITKAKEIRINVIIGSFCGYMILSLVALFSYLFIELNFHGSFYGITPNNISQVYNELSYFSFITLTSIGFGDIYPITDMSRLVVAFFGMAGQFYMVAVVGIIISRFASK</sequence>
<gene>
    <name evidence="3" type="ORF">SOP96_07305</name>
</gene>
<feature type="transmembrane region" description="Helical" evidence="1">
    <location>
        <begin position="124"/>
        <end position="148"/>
    </location>
</feature>